<keyword evidence="6 11" id="KW-0067">ATP-binding</keyword>
<dbReference type="OrthoDB" id="9804078at2"/>
<evidence type="ECO:0000313" key="13">
    <source>
        <dbReference type="EMBL" id="KOF02365.1"/>
    </source>
</evidence>
<dbReference type="PROSITE" id="PS01234">
    <property type="entry name" value="GATB"/>
    <property type="match status" value="1"/>
</dbReference>
<keyword evidence="5 11" id="KW-0547">Nucleotide-binding</keyword>
<name>A0A0L8AJK5_9BACT</name>
<dbReference type="PATRIC" id="fig|1566026.4.peg.916"/>
<dbReference type="SUPFAM" id="SSF89095">
    <property type="entry name" value="GatB/YqeY motif"/>
    <property type="match status" value="1"/>
</dbReference>
<keyword evidence="14" id="KW-1185">Reference proteome</keyword>
<dbReference type="GO" id="GO:0005524">
    <property type="term" value="F:ATP binding"/>
    <property type="evidence" value="ECO:0007669"/>
    <property type="project" value="UniProtKB-KW"/>
</dbReference>
<dbReference type="InterPro" id="IPR003789">
    <property type="entry name" value="Asn/Gln_tRNA_amidoTrase-B-like"/>
</dbReference>
<comment type="similarity">
    <text evidence="1 11">Belongs to the GatB/GatE family. GatB subfamily.</text>
</comment>
<comment type="catalytic activity">
    <reaction evidence="10 11">
        <text>L-glutamyl-tRNA(Gln) + L-glutamine + ATP + H2O = L-glutaminyl-tRNA(Gln) + L-glutamate + ADP + phosphate + H(+)</text>
        <dbReference type="Rhea" id="RHEA:17521"/>
        <dbReference type="Rhea" id="RHEA-COMP:9681"/>
        <dbReference type="Rhea" id="RHEA-COMP:9684"/>
        <dbReference type="ChEBI" id="CHEBI:15377"/>
        <dbReference type="ChEBI" id="CHEBI:15378"/>
        <dbReference type="ChEBI" id="CHEBI:29985"/>
        <dbReference type="ChEBI" id="CHEBI:30616"/>
        <dbReference type="ChEBI" id="CHEBI:43474"/>
        <dbReference type="ChEBI" id="CHEBI:58359"/>
        <dbReference type="ChEBI" id="CHEBI:78520"/>
        <dbReference type="ChEBI" id="CHEBI:78521"/>
        <dbReference type="ChEBI" id="CHEBI:456216"/>
    </reaction>
</comment>
<dbReference type="NCBIfam" id="NF004014">
    <property type="entry name" value="PRK05477.1-4"/>
    <property type="match status" value="1"/>
</dbReference>
<evidence type="ECO:0000256" key="3">
    <source>
        <dbReference type="ARBA" id="ARBA00016923"/>
    </source>
</evidence>
<evidence type="ECO:0000256" key="7">
    <source>
        <dbReference type="ARBA" id="ARBA00022917"/>
    </source>
</evidence>
<evidence type="ECO:0000256" key="5">
    <source>
        <dbReference type="ARBA" id="ARBA00022741"/>
    </source>
</evidence>
<dbReference type="NCBIfam" id="NF004012">
    <property type="entry name" value="PRK05477.1-2"/>
    <property type="match status" value="1"/>
</dbReference>
<evidence type="ECO:0000256" key="6">
    <source>
        <dbReference type="ARBA" id="ARBA00022840"/>
    </source>
</evidence>
<dbReference type="SMART" id="SM00845">
    <property type="entry name" value="GatB_Yqey"/>
    <property type="match status" value="1"/>
</dbReference>
<evidence type="ECO:0000313" key="14">
    <source>
        <dbReference type="Proteomes" id="UP000036908"/>
    </source>
</evidence>
<evidence type="ECO:0000256" key="4">
    <source>
        <dbReference type="ARBA" id="ARBA00022598"/>
    </source>
</evidence>
<dbReference type="GO" id="GO:0050567">
    <property type="term" value="F:glutaminyl-tRNA synthase (glutamine-hydrolyzing) activity"/>
    <property type="evidence" value="ECO:0007669"/>
    <property type="project" value="UniProtKB-UniRule"/>
</dbReference>
<dbReference type="EC" id="6.3.5.-" evidence="11"/>
<proteinExistence type="inferred from homology"/>
<comment type="subunit">
    <text evidence="2 11">Heterotrimer of A, B and C subunits.</text>
</comment>
<dbReference type="Pfam" id="PF02934">
    <property type="entry name" value="GatB_N"/>
    <property type="match status" value="1"/>
</dbReference>
<evidence type="ECO:0000256" key="1">
    <source>
        <dbReference type="ARBA" id="ARBA00005306"/>
    </source>
</evidence>
<dbReference type="Pfam" id="PF02637">
    <property type="entry name" value="GatB_Yqey"/>
    <property type="match status" value="1"/>
</dbReference>
<keyword evidence="13" id="KW-0808">Transferase</keyword>
<dbReference type="EMBL" id="JSVA01000014">
    <property type="protein sequence ID" value="KOF02365.1"/>
    <property type="molecule type" value="Genomic_DNA"/>
</dbReference>
<dbReference type="SUPFAM" id="SSF55931">
    <property type="entry name" value="Glutamine synthetase/guanido kinase"/>
    <property type="match status" value="1"/>
</dbReference>
<dbReference type="InterPro" id="IPR014746">
    <property type="entry name" value="Gln_synth/guanido_kin_cat_dom"/>
</dbReference>
<dbReference type="HAMAP" id="MF_00121">
    <property type="entry name" value="GatB"/>
    <property type="match status" value="1"/>
</dbReference>
<protein>
    <recommendedName>
        <fullName evidence="3 11">Aspartyl/glutamyl-tRNA(Asn/Gln) amidotransferase subunit B</fullName>
        <shortName evidence="11">Asp/Glu-ADT subunit B</shortName>
        <ecNumber evidence="11">6.3.5.-</ecNumber>
    </recommendedName>
</protein>
<comment type="catalytic activity">
    <reaction evidence="9 11">
        <text>L-aspartyl-tRNA(Asn) + L-glutamine + ATP + H2O = L-asparaginyl-tRNA(Asn) + L-glutamate + ADP + phosphate + 2 H(+)</text>
        <dbReference type="Rhea" id="RHEA:14513"/>
        <dbReference type="Rhea" id="RHEA-COMP:9674"/>
        <dbReference type="Rhea" id="RHEA-COMP:9677"/>
        <dbReference type="ChEBI" id="CHEBI:15377"/>
        <dbReference type="ChEBI" id="CHEBI:15378"/>
        <dbReference type="ChEBI" id="CHEBI:29985"/>
        <dbReference type="ChEBI" id="CHEBI:30616"/>
        <dbReference type="ChEBI" id="CHEBI:43474"/>
        <dbReference type="ChEBI" id="CHEBI:58359"/>
        <dbReference type="ChEBI" id="CHEBI:78515"/>
        <dbReference type="ChEBI" id="CHEBI:78516"/>
        <dbReference type="ChEBI" id="CHEBI:456216"/>
    </reaction>
</comment>
<dbReference type="InterPro" id="IPR006075">
    <property type="entry name" value="Asn/Gln-tRNA_Trfase_suB/E_cat"/>
</dbReference>
<dbReference type="Proteomes" id="UP000036908">
    <property type="component" value="Unassembled WGS sequence"/>
</dbReference>
<dbReference type="InterPro" id="IPR023168">
    <property type="entry name" value="GatB_Yqey_C_2"/>
</dbReference>
<dbReference type="FunFam" id="1.10.10.410:FF:000001">
    <property type="entry name" value="Aspartyl/glutamyl-tRNA(Asn/Gln) amidotransferase subunit B"/>
    <property type="match status" value="1"/>
</dbReference>
<comment type="caution">
    <text evidence="13">The sequence shown here is derived from an EMBL/GenBank/DDBJ whole genome shotgun (WGS) entry which is preliminary data.</text>
</comment>
<feature type="domain" description="Asn/Gln amidotransferase" evidence="12">
    <location>
        <begin position="334"/>
        <end position="482"/>
    </location>
</feature>
<evidence type="ECO:0000259" key="12">
    <source>
        <dbReference type="SMART" id="SM00845"/>
    </source>
</evidence>
<dbReference type="GO" id="GO:0006412">
    <property type="term" value="P:translation"/>
    <property type="evidence" value="ECO:0007669"/>
    <property type="project" value="UniProtKB-UniRule"/>
</dbReference>
<comment type="function">
    <text evidence="8 11">Allows the formation of correctly charged Asn-tRNA(Asn) or Gln-tRNA(Gln) through the transamidation of misacylated Asp-tRNA(Asn) or Glu-tRNA(Gln) in organisms which lack either or both of asparaginyl-tRNA or glutaminyl-tRNA synthetases. The reaction takes place in the presence of glutamine and ATP through an activated phospho-Asp-tRNA(Asn) or phospho-Glu-tRNA(Gln).</text>
</comment>
<sequence>MQEKLYQSGYRSVIGLEVHVQLNTESKIFSSDPNDFGAEPNTHVSVVSLAHPGTLPVLNEAVLEKAIKMGLACQSQITEVNHFARKHYFYPDSPKGFQTTQDKTPICVGGKIELFGEQLEKPFVQLHHIHLEDDAGKSIHDEGPDTLIDLNRAGTPLIEIVTDPDMSLSEEAAACLQEIRRLVRYLNISSGNMEDGELRCDANISIMPIDGKEFGNKVEVKNMNSISNVKRAIDHELERQLEMALKGEAIAVETRTFDPVTGTTAGMRFKETMNDYRYFPCPDLAPAIVTKKILDEITSEMPVLPSALRRKFTEVYGLAAYDVFLLTEEAETAYYFDALCNGNPAYKAAANWMNGPIKGLLNEKGIELSQTNLTVERLSGLIDLVESNQVSFSIASQRILPRLLEEETTAIELAQSLDLLMVADSDELLDLIKEVLLSLPDKVKAYQSGKKGLLGLFMGEVMKKSGGKADPKKLKQLLEKELS</sequence>
<dbReference type="InterPro" id="IPR017958">
    <property type="entry name" value="Gln-tRNA_amidoTrfase_suB_CS"/>
</dbReference>
<dbReference type="AlphaFoldDB" id="A0A0L8AJK5"/>
<dbReference type="PANTHER" id="PTHR11659:SF4">
    <property type="entry name" value="ASPARTYL_GLUTAMYL-TRNA(GLN) AMIDOTRANSFERASE SUBUNIT B_E CATALYTIC DOMAIN-CONTAINING PROTEIN"/>
    <property type="match status" value="1"/>
</dbReference>
<dbReference type="InterPro" id="IPR017959">
    <property type="entry name" value="Asn/Gln-tRNA_amidoTrfase_suB/E"/>
</dbReference>
<organism evidence="13 14">
    <name type="scientific">Roseivirga seohaensis subsp. aquiponti</name>
    <dbReference type="NCBI Taxonomy" id="1566026"/>
    <lineage>
        <taxon>Bacteria</taxon>
        <taxon>Pseudomonadati</taxon>
        <taxon>Bacteroidota</taxon>
        <taxon>Cytophagia</taxon>
        <taxon>Cytophagales</taxon>
        <taxon>Roseivirgaceae</taxon>
        <taxon>Roseivirga</taxon>
    </lineage>
</organism>
<dbReference type="Gene3D" id="1.10.10.410">
    <property type="match status" value="1"/>
</dbReference>
<dbReference type="NCBIfam" id="TIGR00133">
    <property type="entry name" value="gatB"/>
    <property type="match status" value="1"/>
</dbReference>
<dbReference type="InterPro" id="IPR004413">
    <property type="entry name" value="GatB"/>
</dbReference>
<reference evidence="14" key="1">
    <citation type="submission" date="2014-11" db="EMBL/GenBank/DDBJ databases">
        <title>Genome sequencing of Roseivirga sp. D-25.</title>
        <authorList>
            <person name="Selvaratnam C."/>
            <person name="Thevarajoo S."/>
            <person name="Goh K.M."/>
            <person name="Eee R."/>
            <person name="Chan K.-G."/>
            <person name="Chong C.S."/>
        </authorList>
    </citation>
    <scope>NUCLEOTIDE SEQUENCE [LARGE SCALE GENOMIC DNA]</scope>
    <source>
        <strain evidence="14">D-25</strain>
    </source>
</reference>
<dbReference type="InterPro" id="IPR018027">
    <property type="entry name" value="Asn/Gln_amidotransferase"/>
</dbReference>
<accession>A0A0L8AJK5</accession>
<keyword evidence="4 11" id="KW-0436">Ligase</keyword>
<dbReference type="GO" id="GO:0050566">
    <property type="term" value="F:asparaginyl-tRNA synthase (glutamine-hydrolyzing) activity"/>
    <property type="evidence" value="ECO:0007669"/>
    <property type="project" value="RHEA"/>
</dbReference>
<evidence type="ECO:0000256" key="9">
    <source>
        <dbReference type="ARBA" id="ARBA00047380"/>
    </source>
</evidence>
<dbReference type="GO" id="GO:0016740">
    <property type="term" value="F:transferase activity"/>
    <property type="evidence" value="ECO:0007669"/>
    <property type="project" value="UniProtKB-KW"/>
</dbReference>
<gene>
    <name evidence="11 13" type="primary">gatB</name>
    <name evidence="13" type="ORF">OB69_13090</name>
</gene>
<evidence type="ECO:0000256" key="2">
    <source>
        <dbReference type="ARBA" id="ARBA00011123"/>
    </source>
</evidence>
<evidence type="ECO:0000256" key="8">
    <source>
        <dbReference type="ARBA" id="ARBA00024799"/>
    </source>
</evidence>
<evidence type="ECO:0000256" key="11">
    <source>
        <dbReference type="HAMAP-Rule" id="MF_00121"/>
    </source>
</evidence>
<keyword evidence="7 11" id="KW-0648">Protein biosynthesis</keyword>
<evidence type="ECO:0000256" key="10">
    <source>
        <dbReference type="ARBA" id="ARBA00047913"/>
    </source>
</evidence>
<dbReference type="PANTHER" id="PTHR11659">
    <property type="entry name" value="GLUTAMYL-TRNA GLN AMIDOTRANSFERASE SUBUNIT B MITOCHONDRIAL AND PROKARYOTIC PET112-RELATED"/>
    <property type="match status" value="1"/>
</dbReference>